<sequence length="154" mass="18312">MTERKLKEYTQVKLTTNGENAASNMNQTGEGLSLMCEDTVKPILLSRRRLMQIANEKTFVDRGPSRNTMRHSEFINKNNEEVNTISKKVQDFCAKLEDFKANEIIELKEREEARKREREEQEYQRAIDEAKRREADAEKRKAEVEDDKWENKWR</sequence>
<name>A0A9D4HYQ3_DREPO</name>
<protein>
    <submittedName>
        <fullName evidence="2">Uncharacterized protein</fullName>
    </submittedName>
</protein>
<evidence type="ECO:0000313" key="2">
    <source>
        <dbReference type="EMBL" id="KAH3737723.1"/>
    </source>
</evidence>
<evidence type="ECO:0000313" key="3">
    <source>
        <dbReference type="Proteomes" id="UP000828390"/>
    </source>
</evidence>
<gene>
    <name evidence="2" type="ORF">DPMN_044316</name>
</gene>
<feature type="region of interest" description="Disordered" evidence="1">
    <location>
        <begin position="108"/>
        <end position="154"/>
    </location>
</feature>
<evidence type="ECO:0000256" key="1">
    <source>
        <dbReference type="SAM" id="MobiDB-lite"/>
    </source>
</evidence>
<keyword evidence="3" id="KW-1185">Reference proteome</keyword>
<dbReference type="EMBL" id="JAIWYP010000011">
    <property type="protein sequence ID" value="KAH3737723.1"/>
    <property type="molecule type" value="Genomic_DNA"/>
</dbReference>
<dbReference type="AlphaFoldDB" id="A0A9D4HYQ3"/>
<reference evidence="2" key="1">
    <citation type="journal article" date="2019" name="bioRxiv">
        <title>The Genome of the Zebra Mussel, Dreissena polymorpha: A Resource for Invasive Species Research.</title>
        <authorList>
            <person name="McCartney M.A."/>
            <person name="Auch B."/>
            <person name="Kono T."/>
            <person name="Mallez S."/>
            <person name="Zhang Y."/>
            <person name="Obille A."/>
            <person name="Becker A."/>
            <person name="Abrahante J.E."/>
            <person name="Garbe J."/>
            <person name="Badalamenti J.P."/>
            <person name="Herman A."/>
            <person name="Mangelson H."/>
            <person name="Liachko I."/>
            <person name="Sullivan S."/>
            <person name="Sone E.D."/>
            <person name="Koren S."/>
            <person name="Silverstein K.A.T."/>
            <person name="Beckman K.B."/>
            <person name="Gohl D.M."/>
        </authorList>
    </citation>
    <scope>NUCLEOTIDE SEQUENCE</scope>
    <source>
        <strain evidence="2">Duluth1</strain>
        <tissue evidence="2">Whole animal</tissue>
    </source>
</reference>
<dbReference type="Proteomes" id="UP000828390">
    <property type="component" value="Unassembled WGS sequence"/>
</dbReference>
<proteinExistence type="predicted"/>
<organism evidence="2 3">
    <name type="scientific">Dreissena polymorpha</name>
    <name type="common">Zebra mussel</name>
    <name type="synonym">Mytilus polymorpha</name>
    <dbReference type="NCBI Taxonomy" id="45954"/>
    <lineage>
        <taxon>Eukaryota</taxon>
        <taxon>Metazoa</taxon>
        <taxon>Spiralia</taxon>
        <taxon>Lophotrochozoa</taxon>
        <taxon>Mollusca</taxon>
        <taxon>Bivalvia</taxon>
        <taxon>Autobranchia</taxon>
        <taxon>Heteroconchia</taxon>
        <taxon>Euheterodonta</taxon>
        <taxon>Imparidentia</taxon>
        <taxon>Neoheterodontei</taxon>
        <taxon>Myida</taxon>
        <taxon>Dreissenoidea</taxon>
        <taxon>Dreissenidae</taxon>
        <taxon>Dreissena</taxon>
    </lineage>
</organism>
<reference evidence="2" key="2">
    <citation type="submission" date="2020-11" db="EMBL/GenBank/DDBJ databases">
        <authorList>
            <person name="McCartney M.A."/>
            <person name="Auch B."/>
            <person name="Kono T."/>
            <person name="Mallez S."/>
            <person name="Becker A."/>
            <person name="Gohl D.M."/>
            <person name="Silverstein K.A.T."/>
            <person name="Koren S."/>
            <person name="Bechman K.B."/>
            <person name="Herman A."/>
            <person name="Abrahante J.E."/>
            <person name="Garbe J."/>
        </authorList>
    </citation>
    <scope>NUCLEOTIDE SEQUENCE</scope>
    <source>
        <strain evidence="2">Duluth1</strain>
        <tissue evidence="2">Whole animal</tissue>
    </source>
</reference>
<comment type="caution">
    <text evidence="2">The sequence shown here is derived from an EMBL/GenBank/DDBJ whole genome shotgun (WGS) entry which is preliminary data.</text>
</comment>
<accession>A0A9D4HYQ3</accession>